<dbReference type="InterPro" id="IPR050309">
    <property type="entry name" value="Type-B_Carboxylest/Lipase"/>
</dbReference>
<evidence type="ECO:0000256" key="2">
    <source>
        <dbReference type="ARBA" id="ARBA00022801"/>
    </source>
</evidence>
<name>A0ABW8KZD6_9GAMM</name>
<feature type="chain" id="PRO_5044981711" description="Carboxylic ester hydrolase" evidence="3">
    <location>
        <begin position="25"/>
        <end position="530"/>
    </location>
</feature>
<proteinExistence type="inferred from homology"/>
<dbReference type="SUPFAM" id="SSF53474">
    <property type="entry name" value="alpha/beta-Hydrolases"/>
    <property type="match status" value="1"/>
</dbReference>
<dbReference type="InterPro" id="IPR002018">
    <property type="entry name" value="CarbesteraseB"/>
</dbReference>
<dbReference type="InterPro" id="IPR019826">
    <property type="entry name" value="Carboxylesterase_B_AS"/>
</dbReference>
<dbReference type="PROSITE" id="PS00122">
    <property type="entry name" value="CARBOXYLESTERASE_B_1"/>
    <property type="match status" value="1"/>
</dbReference>
<keyword evidence="3" id="KW-0732">Signal</keyword>
<evidence type="ECO:0000313" key="5">
    <source>
        <dbReference type="EMBL" id="MFK3864638.1"/>
    </source>
</evidence>
<keyword evidence="6" id="KW-1185">Reference proteome</keyword>
<comment type="similarity">
    <text evidence="1 3">Belongs to the type-B carboxylesterase/lipase family.</text>
</comment>
<dbReference type="PANTHER" id="PTHR11559">
    <property type="entry name" value="CARBOXYLESTERASE"/>
    <property type="match status" value="1"/>
</dbReference>
<dbReference type="EC" id="3.1.1.-" evidence="3"/>
<accession>A0ABW8KZD6</accession>
<dbReference type="InterPro" id="IPR029058">
    <property type="entry name" value="AB_hydrolase_fold"/>
</dbReference>
<dbReference type="PROSITE" id="PS51257">
    <property type="entry name" value="PROKAR_LIPOPROTEIN"/>
    <property type="match status" value="1"/>
</dbReference>
<feature type="signal peptide" evidence="3">
    <location>
        <begin position="1"/>
        <end position="24"/>
    </location>
</feature>
<dbReference type="InterPro" id="IPR019819">
    <property type="entry name" value="Carboxylesterase_B_CS"/>
</dbReference>
<dbReference type="Gene3D" id="3.40.50.1820">
    <property type="entry name" value="alpha/beta hydrolase"/>
    <property type="match status" value="1"/>
</dbReference>
<dbReference type="RefSeq" id="WP_404675570.1">
    <property type="nucleotide sequence ID" value="NZ_JBJDOT010000015.1"/>
</dbReference>
<protein>
    <recommendedName>
        <fullName evidence="3">Carboxylic ester hydrolase</fullName>
        <ecNumber evidence="3">3.1.1.-</ecNumber>
    </recommendedName>
</protein>
<evidence type="ECO:0000259" key="4">
    <source>
        <dbReference type="Pfam" id="PF00135"/>
    </source>
</evidence>
<comment type="caution">
    <text evidence="5">The sequence shown here is derived from an EMBL/GenBank/DDBJ whole genome shotgun (WGS) entry which is preliminary data.</text>
</comment>
<feature type="domain" description="Carboxylesterase type B" evidence="4">
    <location>
        <begin position="32"/>
        <end position="508"/>
    </location>
</feature>
<evidence type="ECO:0000256" key="3">
    <source>
        <dbReference type="RuleBase" id="RU361235"/>
    </source>
</evidence>
<organism evidence="5 6">
    <name type="scientific">Pseudoalteromonas rhizosphaerae</name>
    <dbReference type="NCBI Taxonomy" id="2518973"/>
    <lineage>
        <taxon>Bacteria</taxon>
        <taxon>Pseudomonadati</taxon>
        <taxon>Pseudomonadota</taxon>
        <taxon>Gammaproteobacteria</taxon>
        <taxon>Alteromonadales</taxon>
        <taxon>Pseudoalteromonadaceae</taxon>
        <taxon>Pseudoalteromonas</taxon>
    </lineage>
</organism>
<dbReference type="EMBL" id="JBJDOT010000015">
    <property type="protein sequence ID" value="MFK3864638.1"/>
    <property type="molecule type" value="Genomic_DNA"/>
</dbReference>
<dbReference type="Proteomes" id="UP001620262">
    <property type="component" value="Unassembled WGS sequence"/>
</dbReference>
<reference evidence="5 6" key="1">
    <citation type="submission" date="2024-11" db="EMBL/GenBank/DDBJ databases">
        <title>The Natural Products Discovery Center: Release of the First 8490 Sequenced Strains for Exploring Actinobacteria Biosynthetic Diversity.</title>
        <authorList>
            <person name="Kalkreuter E."/>
            <person name="Kautsar S.A."/>
            <person name="Yang D."/>
            <person name="Bader C.D."/>
            <person name="Teijaro C.N."/>
            <person name="Fluegel L."/>
            <person name="Davis C.M."/>
            <person name="Simpson J.R."/>
            <person name="Lauterbach L."/>
            <person name="Steele A.D."/>
            <person name="Gui C."/>
            <person name="Meng S."/>
            <person name="Li G."/>
            <person name="Viehrig K."/>
            <person name="Ye F."/>
            <person name="Su P."/>
            <person name="Kiefer A.F."/>
            <person name="Nichols A."/>
            <person name="Cepeda A.J."/>
            <person name="Yan W."/>
            <person name="Fan B."/>
            <person name="Jiang Y."/>
            <person name="Adhikari A."/>
            <person name="Zheng C.-J."/>
            <person name="Schuster L."/>
            <person name="Cowan T.M."/>
            <person name="Smanski M.J."/>
            <person name="Chevrette M.G."/>
            <person name="De Carvalho L.P.S."/>
            <person name="Shen B."/>
        </authorList>
    </citation>
    <scope>NUCLEOTIDE SEQUENCE [LARGE SCALE GENOMIC DNA]</scope>
    <source>
        <strain evidence="5 6">NPDC078403</strain>
    </source>
</reference>
<gene>
    <name evidence="5" type="ORF">ACI2JU_12270</name>
</gene>
<dbReference type="Pfam" id="PF00135">
    <property type="entry name" value="COesterase"/>
    <property type="match status" value="1"/>
</dbReference>
<keyword evidence="2 3" id="KW-0378">Hydrolase</keyword>
<evidence type="ECO:0000313" key="6">
    <source>
        <dbReference type="Proteomes" id="UP001620262"/>
    </source>
</evidence>
<dbReference type="PROSITE" id="PS00941">
    <property type="entry name" value="CARBOXYLESTERASE_B_2"/>
    <property type="match status" value="1"/>
</dbReference>
<sequence length="530" mass="57227">MVLRSLKSLLFIPSLIATIFILQACSEPSQNTIADVTGGKIQGTDSGKVISFKGIPFAAPPVNDKRWRAPQPVTHWQGVKSTTEFAADCMQKPFAGDAAPLGTPPAEDCLYLNVFKPAKQSKQPYPVVVWIYGGGFVNGGSSPGVYSGESFAKQGVVFVSFNYRLGRFGFFAHPALSSFENDALGNYAFMDQIAALNWVKSNISQFGGDPQQVTLMGESTGGKSVHAMMQTSAAQGLFNKAIIMSGGGRELFNQLPLTSDNKNILSAEQVGVNFAAQHGITADNKAALNALRALSAEQLVGGLNLANMTPTPEAPTYVGGPILDGILVSSSTEEAFNEGNFSHVPTMVGTTDKDIGFAIYSTKEALFKSFGSRAEQAQQAYDSKGNTDLAILNYETGQDLLMQEPARFVAQQVSKFSQPAFIYRFGYVAQTVTAQGAAHATEIPYFFNTVTAKYGHITTEQDKQTAKTMHRYVTNFIKYGTPNGPGLPTWRAFKEDERYILQLNKQGTATFSPDPLEARLDVTQAKASIK</sequence>
<evidence type="ECO:0000256" key="1">
    <source>
        <dbReference type="ARBA" id="ARBA00005964"/>
    </source>
</evidence>